<dbReference type="InterPro" id="IPR028082">
    <property type="entry name" value="Peripla_BP_I"/>
</dbReference>
<comment type="caution">
    <text evidence="6">The sequence shown here is derived from an EMBL/GenBank/DDBJ whole genome shotgun (WGS) entry which is preliminary data.</text>
</comment>
<dbReference type="InterPro" id="IPR010982">
    <property type="entry name" value="Lambda_DNA-bd_dom_sf"/>
</dbReference>
<dbReference type="PANTHER" id="PTHR30146:SF153">
    <property type="entry name" value="LACTOSE OPERON REPRESSOR"/>
    <property type="match status" value="1"/>
</dbReference>
<evidence type="ECO:0000256" key="3">
    <source>
        <dbReference type="ARBA" id="ARBA00023163"/>
    </source>
</evidence>
<dbReference type="Pfam" id="PF13377">
    <property type="entry name" value="Peripla_BP_3"/>
    <property type="match status" value="1"/>
</dbReference>
<evidence type="ECO:0000256" key="2">
    <source>
        <dbReference type="ARBA" id="ARBA00023125"/>
    </source>
</evidence>
<sequence length="320" mass="34229">MFNDEPHVSDAVKRRVREAADALNYHPNVFAQSLVRRRSHLIGLVYEKPSASYVVELQMGVLDALLGERYRLIVIPVRSVHDNAHDVVGLLRAAALDGVVLAPPASDHPVILAQLAAAGIRFARVAPLRQLELGASTIIDDVAGARAVAAHLLALGHRDIGIVKGDPGHAASDARLSGYGQAFRAAGCEMRLDWIETGNFTLEGGTEAGARLLDRADRPTAILAQNDEMAVGVMMAARERGLSLPDDLSVAGFDDSEVSRIVWPRLTTVRQPVFDMAVAATEMLVAELEGRPGARHSHHDNQLLIRDSTVAPRSAGPGGA</sequence>
<evidence type="ECO:0000313" key="7">
    <source>
        <dbReference type="Proteomes" id="UP000618591"/>
    </source>
</evidence>
<gene>
    <name evidence="6" type="ORF">GCM10011395_12000</name>
</gene>
<keyword evidence="3" id="KW-0804">Transcription</keyword>
<evidence type="ECO:0000259" key="5">
    <source>
        <dbReference type="PROSITE" id="PS50932"/>
    </source>
</evidence>
<dbReference type="CDD" id="cd01545">
    <property type="entry name" value="PBP1_SalR"/>
    <property type="match status" value="1"/>
</dbReference>
<dbReference type="InterPro" id="IPR046335">
    <property type="entry name" value="LacI/GalR-like_sensor"/>
</dbReference>
<dbReference type="SUPFAM" id="SSF47413">
    <property type="entry name" value="lambda repressor-like DNA-binding domains"/>
    <property type="match status" value="1"/>
</dbReference>
<dbReference type="PANTHER" id="PTHR30146">
    <property type="entry name" value="LACI-RELATED TRANSCRIPTIONAL REPRESSOR"/>
    <property type="match status" value="1"/>
</dbReference>
<evidence type="ECO:0000256" key="1">
    <source>
        <dbReference type="ARBA" id="ARBA00023015"/>
    </source>
</evidence>
<dbReference type="EMBL" id="BMDW01000005">
    <property type="protein sequence ID" value="GGA43305.1"/>
    <property type="molecule type" value="Genomic_DNA"/>
</dbReference>
<evidence type="ECO:0000313" key="6">
    <source>
        <dbReference type="EMBL" id="GGA43305.1"/>
    </source>
</evidence>
<proteinExistence type="predicted"/>
<dbReference type="Gene3D" id="1.10.260.40">
    <property type="entry name" value="lambda repressor-like DNA-binding domains"/>
    <property type="match status" value="1"/>
</dbReference>
<feature type="domain" description="HTH lacI-type" evidence="5">
    <location>
        <begin position="1"/>
        <end position="36"/>
    </location>
</feature>
<keyword evidence="1" id="KW-0805">Transcription regulation</keyword>
<dbReference type="InterPro" id="IPR000843">
    <property type="entry name" value="HTH_LacI"/>
</dbReference>
<dbReference type="SUPFAM" id="SSF53822">
    <property type="entry name" value="Periplasmic binding protein-like I"/>
    <property type="match status" value="1"/>
</dbReference>
<dbReference type="SMART" id="SM00354">
    <property type="entry name" value="HTH_LACI"/>
    <property type="match status" value="1"/>
</dbReference>
<feature type="region of interest" description="Disordered" evidence="4">
    <location>
        <begin position="291"/>
        <end position="320"/>
    </location>
</feature>
<dbReference type="Proteomes" id="UP000618591">
    <property type="component" value="Unassembled WGS sequence"/>
</dbReference>
<dbReference type="CDD" id="cd01392">
    <property type="entry name" value="HTH_LacI"/>
    <property type="match status" value="1"/>
</dbReference>
<name>A0ABQ1GGQ6_9SPHN</name>
<organism evidence="6 7">
    <name type="scientific">Sphingomonas psychrolutea</name>
    <dbReference type="NCBI Taxonomy" id="1259676"/>
    <lineage>
        <taxon>Bacteria</taxon>
        <taxon>Pseudomonadati</taxon>
        <taxon>Pseudomonadota</taxon>
        <taxon>Alphaproteobacteria</taxon>
        <taxon>Sphingomonadales</taxon>
        <taxon>Sphingomonadaceae</taxon>
        <taxon>Sphingomonas</taxon>
    </lineage>
</organism>
<reference evidence="7" key="1">
    <citation type="journal article" date="2019" name="Int. J. Syst. Evol. Microbiol.">
        <title>The Global Catalogue of Microorganisms (GCM) 10K type strain sequencing project: providing services to taxonomists for standard genome sequencing and annotation.</title>
        <authorList>
            <consortium name="The Broad Institute Genomics Platform"/>
            <consortium name="The Broad Institute Genome Sequencing Center for Infectious Disease"/>
            <person name="Wu L."/>
            <person name="Ma J."/>
        </authorList>
    </citation>
    <scope>NUCLEOTIDE SEQUENCE [LARGE SCALE GENOMIC DNA]</scope>
    <source>
        <strain evidence="7">CGMCC 1.10106</strain>
    </source>
</reference>
<keyword evidence="7" id="KW-1185">Reference proteome</keyword>
<evidence type="ECO:0000256" key="4">
    <source>
        <dbReference type="SAM" id="MobiDB-lite"/>
    </source>
</evidence>
<accession>A0ABQ1GGQ6</accession>
<protein>
    <submittedName>
        <fullName evidence="6">LacI family transcriptional regulator</fullName>
    </submittedName>
</protein>
<dbReference type="Gene3D" id="3.40.50.2300">
    <property type="match status" value="2"/>
</dbReference>
<dbReference type="PROSITE" id="PS50932">
    <property type="entry name" value="HTH_LACI_2"/>
    <property type="match status" value="1"/>
</dbReference>
<keyword evidence="2" id="KW-0238">DNA-binding</keyword>